<comment type="caution">
    <text evidence="2">The sequence shown here is derived from an EMBL/GenBank/DDBJ whole genome shotgun (WGS) entry which is preliminary data.</text>
</comment>
<sequence length="125" mass="13011">MPGPMMSTTTETSSAPWATSLMLWVSTGESTPTTTTGPTLSESAGINGPAVPSGGPTTTDTRTTLDSFPSVAGPSHPSTNMPVTTRAHAELTLTSTGIRDCIKSTKHSSINDGQVLNYSFFLYTL</sequence>
<feature type="compositionally biased region" description="Low complexity" evidence="1">
    <location>
        <begin position="28"/>
        <end position="43"/>
    </location>
</feature>
<reference evidence="2 3" key="1">
    <citation type="submission" date="2014-10" db="EMBL/GenBank/DDBJ databases">
        <title>Draft genome of the hookworm Ancylostoma caninum.</title>
        <authorList>
            <person name="Mitreva M."/>
        </authorList>
    </citation>
    <scope>NUCLEOTIDE SEQUENCE [LARGE SCALE GENOMIC DNA]</scope>
    <source>
        <strain evidence="2 3">Baltimore</strain>
    </source>
</reference>
<feature type="non-terminal residue" evidence="2">
    <location>
        <position position="125"/>
    </location>
</feature>
<organism evidence="2 3">
    <name type="scientific">Ancylostoma caninum</name>
    <name type="common">Dog hookworm</name>
    <dbReference type="NCBI Taxonomy" id="29170"/>
    <lineage>
        <taxon>Eukaryota</taxon>
        <taxon>Metazoa</taxon>
        <taxon>Ecdysozoa</taxon>
        <taxon>Nematoda</taxon>
        <taxon>Chromadorea</taxon>
        <taxon>Rhabditida</taxon>
        <taxon>Rhabditina</taxon>
        <taxon>Rhabditomorpha</taxon>
        <taxon>Strongyloidea</taxon>
        <taxon>Ancylostomatidae</taxon>
        <taxon>Ancylostomatinae</taxon>
        <taxon>Ancylostoma</taxon>
    </lineage>
</organism>
<gene>
    <name evidence="2" type="ORF">ANCCAN_00165</name>
</gene>
<accession>A0A368HAN8</accession>
<feature type="region of interest" description="Disordered" evidence="1">
    <location>
        <begin position="28"/>
        <end position="85"/>
    </location>
</feature>
<evidence type="ECO:0000313" key="2">
    <source>
        <dbReference type="EMBL" id="RCN53671.1"/>
    </source>
</evidence>
<name>A0A368HAN8_ANCCA</name>
<evidence type="ECO:0000313" key="3">
    <source>
        <dbReference type="Proteomes" id="UP000252519"/>
    </source>
</evidence>
<dbReference type="EMBL" id="JOJR01000001">
    <property type="protein sequence ID" value="RCN53671.1"/>
    <property type="molecule type" value="Genomic_DNA"/>
</dbReference>
<protein>
    <submittedName>
        <fullName evidence="2">Uncharacterized protein</fullName>
    </submittedName>
</protein>
<dbReference type="Proteomes" id="UP000252519">
    <property type="component" value="Unassembled WGS sequence"/>
</dbReference>
<evidence type="ECO:0000256" key="1">
    <source>
        <dbReference type="SAM" id="MobiDB-lite"/>
    </source>
</evidence>
<keyword evidence="3" id="KW-1185">Reference proteome</keyword>
<dbReference type="AlphaFoldDB" id="A0A368HAN8"/>
<proteinExistence type="predicted"/>